<dbReference type="AlphaFoldDB" id="A0A165UTM5"/>
<organism evidence="1 2">
    <name type="scientific">Neolentinus lepideus HHB14362 ss-1</name>
    <dbReference type="NCBI Taxonomy" id="1314782"/>
    <lineage>
        <taxon>Eukaryota</taxon>
        <taxon>Fungi</taxon>
        <taxon>Dikarya</taxon>
        <taxon>Basidiomycota</taxon>
        <taxon>Agaricomycotina</taxon>
        <taxon>Agaricomycetes</taxon>
        <taxon>Gloeophyllales</taxon>
        <taxon>Gloeophyllaceae</taxon>
        <taxon>Neolentinus</taxon>
    </lineage>
</organism>
<dbReference type="STRING" id="1314782.A0A165UTM5"/>
<feature type="non-terminal residue" evidence="1">
    <location>
        <position position="1"/>
    </location>
</feature>
<evidence type="ECO:0000313" key="2">
    <source>
        <dbReference type="Proteomes" id="UP000076761"/>
    </source>
</evidence>
<accession>A0A165UTM5</accession>
<name>A0A165UTM5_9AGAM</name>
<reference evidence="1 2" key="1">
    <citation type="journal article" date="2016" name="Mol. Biol. Evol.">
        <title>Comparative Genomics of Early-Diverging Mushroom-Forming Fungi Provides Insights into the Origins of Lignocellulose Decay Capabilities.</title>
        <authorList>
            <person name="Nagy L.G."/>
            <person name="Riley R."/>
            <person name="Tritt A."/>
            <person name="Adam C."/>
            <person name="Daum C."/>
            <person name="Floudas D."/>
            <person name="Sun H."/>
            <person name="Yadav J.S."/>
            <person name="Pangilinan J."/>
            <person name="Larsson K.H."/>
            <person name="Matsuura K."/>
            <person name="Barry K."/>
            <person name="Labutti K."/>
            <person name="Kuo R."/>
            <person name="Ohm R.A."/>
            <person name="Bhattacharya S.S."/>
            <person name="Shirouzu T."/>
            <person name="Yoshinaga Y."/>
            <person name="Martin F.M."/>
            <person name="Grigoriev I.V."/>
            <person name="Hibbett D.S."/>
        </authorList>
    </citation>
    <scope>NUCLEOTIDE SEQUENCE [LARGE SCALE GENOMIC DNA]</scope>
    <source>
        <strain evidence="1 2">HHB14362 ss-1</strain>
    </source>
</reference>
<gene>
    <name evidence="1" type="ORF">NEOLEDRAFT_1057849</name>
</gene>
<protein>
    <submittedName>
        <fullName evidence="1">Uncharacterized protein</fullName>
    </submittedName>
</protein>
<dbReference type="InParanoid" id="A0A165UTM5"/>
<proteinExistence type="predicted"/>
<keyword evidence="2" id="KW-1185">Reference proteome</keyword>
<dbReference type="Proteomes" id="UP000076761">
    <property type="component" value="Unassembled WGS sequence"/>
</dbReference>
<dbReference type="EMBL" id="KV425556">
    <property type="protein sequence ID" value="KZT28687.1"/>
    <property type="molecule type" value="Genomic_DNA"/>
</dbReference>
<evidence type="ECO:0000313" key="1">
    <source>
        <dbReference type="EMBL" id="KZT28687.1"/>
    </source>
</evidence>
<sequence>KSKCNDFPDTVELAVRMKVMVTQNIATDLDITNGVRGEIIDVVLYPDELLH</sequence>
<dbReference type="OrthoDB" id="2986975at2759"/>